<evidence type="ECO:0000313" key="2">
    <source>
        <dbReference type="Proteomes" id="UP000004123"/>
    </source>
</evidence>
<gene>
    <name evidence="1" type="ORF">HMPREF9144_1080</name>
</gene>
<accession>F9DHE0</accession>
<dbReference type="AlphaFoldDB" id="F9DHE0"/>
<dbReference type="EMBL" id="AFPY01000043">
    <property type="protein sequence ID" value="EGQ18954.1"/>
    <property type="molecule type" value="Genomic_DNA"/>
</dbReference>
<name>F9DHE0_9BACT</name>
<proteinExistence type="predicted"/>
<protein>
    <submittedName>
        <fullName evidence="1">Uncharacterized protein</fullName>
    </submittedName>
</protein>
<organism evidence="1 2">
    <name type="scientific">Prevotella pallens ATCC 700821</name>
    <dbReference type="NCBI Taxonomy" id="997353"/>
    <lineage>
        <taxon>Bacteria</taxon>
        <taxon>Pseudomonadati</taxon>
        <taxon>Bacteroidota</taxon>
        <taxon>Bacteroidia</taxon>
        <taxon>Bacteroidales</taxon>
        <taxon>Prevotellaceae</taxon>
        <taxon>Prevotella</taxon>
    </lineage>
</organism>
<sequence length="54" mass="6546">MFFFPMYSVFLYFSLVYPSQSIKRDFNYSDISLLLYSHSLKTIFQHKACTDKLY</sequence>
<dbReference type="HOGENOM" id="CLU_3055092_0_0_10"/>
<reference evidence="1 2" key="1">
    <citation type="submission" date="2011-04" db="EMBL/GenBank/DDBJ databases">
        <authorList>
            <person name="Muzny D."/>
            <person name="Qin X."/>
            <person name="Deng J."/>
            <person name="Jiang H."/>
            <person name="Liu Y."/>
            <person name="Qu J."/>
            <person name="Song X.-Z."/>
            <person name="Zhang L."/>
            <person name="Thornton R."/>
            <person name="Coyle M."/>
            <person name="Francisco L."/>
            <person name="Jackson L."/>
            <person name="Javaid M."/>
            <person name="Korchina V."/>
            <person name="Kovar C."/>
            <person name="Mata R."/>
            <person name="Mathew T."/>
            <person name="Ngo R."/>
            <person name="Nguyen L."/>
            <person name="Nguyen N."/>
            <person name="Okwuonu G."/>
            <person name="Ongeri F."/>
            <person name="Pham C."/>
            <person name="Simmons D."/>
            <person name="Wilczek-Boney K."/>
            <person name="Hale W."/>
            <person name="Jakkamsetti A."/>
            <person name="Pham P."/>
            <person name="Ruth R."/>
            <person name="San Lucas F."/>
            <person name="Warren J."/>
            <person name="Zhang J."/>
            <person name="Zhao Z."/>
            <person name="Zhou C."/>
            <person name="Zhu D."/>
            <person name="Lee S."/>
            <person name="Bess C."/>
            <person name="Blankenburg K."/>
            <person name="Forbes L."/>
            <person name="Fu Q."/>
            <person name="Gubbala S."/>
            <person name="Hirani K."/>
            <person name="Jayaseelan J.C."/>
            <person name="Lara F."/>
            <person name="Munidasa M."/>
            <person name="Palculict T."/>
            <person name="Patil S."/>
            <person name="Pu L.-L."/>
            <person name="Saada N."/>
            <person name="Tang L."/>
            <person name="Weissenberger G."/>
            <person name="Zhu Y."/>
            <person name="Hemphill L."/>
            <person name="Shang Y."/>
            <person name="Youmans B."/>
            <person name="Ayvaz T."/>
            <person name="Ross M."/>
            <person name="Santibanez J."/>
            <person name="Aqrawi P."/>
            <person name="Gross S."/>
            <person name="Joshi V."/>
            <person name="Fowler G."/>
            <person name="Nazareth L."/>
            <person name="Reid J."/>
            <person name="Worley K."/>
            <person name="Petrosino J."/>
            <person name="Highlander S."/>
            <person name="Gibbs R."/>
        </authorList>
    </citation>
    <scope>NUCLEOTIDE SEQUENCE [LARGE SCALE GENOMIC DNA]</scope>
    <source>
        <strain evidence="1 2">ATCC 700821</strain>
    </source>
</reference>
<dbReference type="Proteomes" id="UP000004123">
    <property type="component" value="Unassembled WGS sequence"/>
</dbReference>
<feature type="non-terminal residue" evidence="1">
    <location>
        <position position="54"/>
    </location>
</feature>
<comment type="caution">
    <text evidence="1">The sequence shown here is derived from an EMBL/GenBank/DDBJ whole genome shotgun (WGS) entry which is preliminary data.</text>
</comment>
<evidence type="ECO:0000313" key="1">
    <source>
        <dbReference type="EMBL" id="EGQ18954.1"/>
    </source>
</evidence>